<dbReference type="SUPFAM" id="SSF56601">
    <property type="entry name" value="beta-lactamase/transpeptidase-like"/>
    <property type="match status" value="1"/>
</dbReference>
<organism evidence="2 3">
    <name type="scientific">Bdellovibrio bacteriovorus</name>
    <dbReference type="NCBI Taxonomy" id="959"/>
    <lineage>
        <taxon>Bacteria</taxon>
        <taxon>Pseudomonadati</taxon>
        <taxon>Bdellovibrionota</taxon>
        <taxon>Bdellovibrionia</taxon>
        <taxon>Bdellovibrionales</taxon>
        <taxon>Pseudobdellovibrionaceae</taxon>
        <taxon>Bdellovibrio</taxon>
    </lineage>
</organism>
<evidence type="ECO:0000313" key="3">
    <source>
        <dbReference type="Proteomes" id="UP000197003"/>
    </source>
</evidence>
<dbReference type="RefSeq" id="WP_088564189.1">
    <property type="nucleotide sequence ID" value="NZ_CP020946.1"/>
</dbReference>
<dbReference type="InterPro" id="IPR001466">
    <property type="entry name" value="Beta-lactam-related"/>
</dbReference>
<evidence type="ECO:0000313" key="2">
    <source>
        <dbReference type="EMBL" id="ASD62557.1"/>
    </source>
</evidence>
<dbReference type="InterPro" id="IPR050491">
    <property type="entry name" value="AmpC-like"/>
</dbReference>
<name>A0A1Z3N592_BDEBC</name>
<feature type="domain" description="Beta-lactamase-related" evidence="1">
    <location>
        <begin position="34"/>
        <end position="375"/>
    </location>
</feature>
<dbReference type="Gene3D" id="3.40.710.10">
    <property type="entry name" value="DD-peptidase/beta-lactamase superfamily"/>
    <property type="match status" value="1"/>
</dbReference>
<dbReference type="Pfam" id="PF00144">
    <property type="entry name" value="Beta-lactamase"/>
    <property type="match status" value="1"/>
</dbReference>
<proteinExistence type="predicted"/>
<dbReference type="PROSITE" id="PS51257">
    <property type="entry name" value="PROKAR_LIPOPROTEIN"/>
    <property type="match status" value="1"/>
</dbReference>
<dbReference type="OrthoDB" id="5288296at2"/>
<dbReference type="InterPro" id="IPR012338">
    <property type="entry name" value="Beta-lactam/transpept-like"/>
</dbReference>
<dbReference type="EMBL" id="CP020946">
    <property type="protein sequence ID" value="ASD62557.1"/>
    <property type="molecule type" value="Genomic_DNA"/>
</dbReference>
<gene>
    <name evidence="2" type="ORF">B9G79_02715</name>
</gene>
<protein>
    <recommendedName>
        <fullName evidence="1">Beta-lactamase-related domain-containing protein</fullName>
    </recommendedName>
</protein>
<sequence length="397" mass="43674">MKAPLMTLLVSLLMIGCTSTPKKNASAKKAGDFVNTFIQKHNIPGASVAILKDGEIIHTDNFGFADIENKTTPQDTTLWRIASASKPITAIAVFKVLEDSGVDLEKALNKPVFGPRGYLPKYRQIRDQRVYKITLRDLLQHSAGWDLSVSGDPQYEVYTIAKKMKTPVPASAETVISYVLKYQKLDVAPGKEFHYSNLGFNILARIIESLSKMPYEQYVQQKVLQPLGITDMKIAGNTLQDRLPNEARYYDDPRSAPNKSVFDNKTMGPQSYNGYVFHTMDGHGGWLATPSDLVKIANAVTPWNKGVQILKPETVAVMTAPVTTIGNPNACLGWVCMDGGKNIGHAGALETGTLSYFTRHGDGYAWAVVFNRLPVQKLEEIGLLGKELLDGVNGELK</sequence>
<dbReference type="AlphaFoldDB" id="A0A1Z3N592"/>
<accession>A0A1Z3N592</accession>
<evidence type="ECO:0000259" key="1">
    <source>
        <dbReference type="Pfam" id="PF00144"/>
    </source>
</evidence>
<reference evidence="2 3" key="1">
    <citation type="submission" date="2017-04" db="EMBL/GenBank/DDBJ databases">
        <title>Whole genome sequence of Bdellovibrio bacteriovorus strain SSB218315.</title>
        <authorList>
            <person name="Oyedara O."/>
            <person name="Rodriguez-Perez M.A."/>
        </authorList>
    </citation>
    <scope>NUCLEOTIDE SEQUENCE [LARGE SCALE GENOMIC DNA]</scope>
    <source>
        <strain evidence="2 3">SSB218315</strain>
    </source>
</reference>
<dbReference type="PANTHER" id="PTHR46825:SF9">
    <property type="entry name" value="BETA-LACTAMASE-RELATED DOMAIN-CONTAINING PROTEIN"/>
    <property type="match status" value="1"/>
</dbReference>
<dbReference type="Proteomes" id="UP000197003">
    <property type="component" value="Chromosome"/>
</dbReference>
<dbReference type="PANTHER" id="PTHR46825">
    <property type="entry name" value="D-ALANYL-D-ALANINE-CARBOXYPEPTIDASE/ENDOPEPTIDASE AMPH"/>
    <property type="match status" value="1"/>
</dbReference>